<keyword evidence="6" id="KW-1185">Reference proteome</keyword>
<reference evidence="5 6" key="1">
    <citation type="submission" date="2021-05" db="EMBL/GenBank/DDBJ databases">
        <title>Genome Assembly of Synthetic Allotetraploid Brassica napus Reveals Homoeologous Exchanges between Subgenomes.</title>
        <authorList>
            <person name="Davis J.T."/>
        </authorList>
    </citation>
    <scope>NUCLEOTIDE SEQUENCE [LARGE SCALE GENOMIC DNA]</scope>
    <source>
        <strain evidence="6">cv. Da-Ae</strain>
        <tissue evidence="5">Seedling</tissue>
    </source>
</reference>
<comment type="caution">
    <text evidence="5">The sequence shown here is derived from an EMBL/GenBank/DDBJ whole genome shotgun (WGS) entry which is preliminary data.</text>
</comment>
<gene>
    <name evidence="5" type="ORF">HID58_041106</name>
</gene>
<dbReference type="PANTHER" id="PTHR32410">
    <property type="entry name" value="CYSTEINE/HISTIDINE-RICH C1 DOMAIN FAMILY PROTEIN"/>
    <property type="match status" value="1"/>
</dbReference>
<dbReference type="SUPFAM" id="SSF57889">
    <property type="entry name" value="Cysteine-rich domain"/>
    <property type="match status" value="3"/>
</dbReference>
<keyword evidence="3" id="KW-0862">Zinc</keyword>
<proteinExistence type="predicted"/>
<protein>
    <recommendedName>
        <fullName evidence="4">Phorbol-ester/DAG-type domain-containing protein</fullName>
    </recommendedName>
</protein>
<dbReference type="InterPro" id="IPR002219">
    <property type="entry name" value="PKC_DAG/PE"/>
</dbReference>
<evidence type="ECO:0000313" key="6">
    <source>
        <dbReference type="Proteomes" id="UP000824890"/>
    </source>
</evidence>
<evidence type="ECO:0000256" key="2">
    <source>
        <dbReference type="ARBA" id="ARBA00022737"/>
    </source>
</evidence>
<evidence type="ECO:0000256" key="3">
    <source>
        <dbReference type="ARBA" id="ARBA00022833"/>
    </source>
</evidence>
<dbReference type="Pfam" id="PF03107">
    <property type="entry name" value="C1_2"/>
    <property type="match status" value="1"/>
</dbReference>
<dbReference type="InterPro" id="IPR046349">
    <property type="entry name" value="C1-like_sf"/>
</dbReference>
<dbReference type="InterPro" id="IPR013083">
    <property type="entry name" value="Znf_RING/FYVE/PHD"/>
</dbReference>
<accession>A0ABQ8BA60</accession>
<dbReference type="InterPro" id="IPR004146">
    <property type="entry name" value="DC1"/>
</dbReference>
<dbReference type="PROSITE" id="PS50081">
    <property type="entry name" value="ZF_DAG_PE_2"/>
    <property type="match status" value="1"/>
</dbReference>
<dbReference type="EMBL" id="JAGKQM010000011">
    <property type="protein sequence ID" value="KAH0901603.1"/>
    <property type="molecule type" value="Genomic_DNA"/>
</dbReference>
<evidence type="ECO:0000313" key="5">
    <source>
        <dbReference type="EMBL" id="KAH0901603.1"/>
    </source>
</evidence>
<keyword evidence="2" id="KW-0677">Repeat</keyword>
<dbReference type="PANTHER" id="PTHR32410:SF160">
    <property type="entry name" value="CYSTEINE_HISTIDINE-RICH C1 DOMAIN FAMILY PROTEIN"/>
    <property type="match status" value="1"/>
</dbReference>
<sequence>MKFNTKDHPRHFLEKQRYVENKTVCNLCEEEIHSGSTFYCRTCTSHFHESCLAIDEPNVHDHSLFFIRRQTSVVCNVCGTHVCHAIYLSTETAFSYRISHVTYTVSFVFILLVEKIESVSENYEGYTCRERRCDYVAHAFCATRSEMWDKQVPEGLECVSSELNDDHIEIDGIAIHHFSHKHKLTRLHGDAAQVKMGGQVCQSCILPIDMGNFLYCKRIDHMLHRHPLILEGIRRKIKEGVFTCSVCNQDSCGFMYRCYIDDCEFYMDVKCASFVEALNHTAHQHPLFLEQRFDIGSSNPYKLRIDDDVHNGTPTSSLWCQMCVEKGDRYIKPGHKIEMNGVEVDIVSNKGSADRRIGNTT</sequence>
<dbReference type="InterPro" id="IPR053192">
    <property type="entry name" value="Vacuole_Formation_Reg"/>
</dbReference>
<feature type="domain" description="Phorbol-ester/DAG-type" evidence="4">
    <location>
        <begin position="10"/>
        <end position="59"/>
    </location>
</feature>
<keyword evidence="1" id="KW-0479">Metal-binding</keyword>
<organism evidence="5 6">
    <name type="scientific">Brassica napus</name>
    <name type="common">Rape</name>
    <dbReference type="NCBI Taxonomy" id="3708"/>
    <lineage>
        <taxon>Eukaryota</taxon>
        <taxon>Viridiplantae</taxon>
        <taxon>Streptophyta</taxon>
        <taxon>Embryophyta</taxon>
        <taxon>Tracheophyta</taxon>
        <taxon>Spermatophyta</taxon>
        <taxon>Magnoliopsida</taxon>
        <taxon>eudicotyledons</taxon>
        <taxon>Gunneridae</taxon>
        <taxon>Pentapetalae</taxon>
        <taxon>rosids</taxon>
        <taxon>malvids</taxon>
        <taxon>Brassicales</taxon>
        <taxon>Brassicaceae</taxon>
        <taxon>Brassiceae</taxon>
        <taxon>Brassica</taxon>
    </lineage>
</organism>
<dbReference type="Proteomes" id="UP000824890">
    <property type="component" value="Unassembled WGS sequence"/>
</dbReference>
<dbReference type="Gene3D" id="3.30.40.10">
    <property type="entry name" value="Zinc/RING finger domain, C3HC4 (zinc finger)"/>
    <property type="match status" value="1"/>
</dbReference>
<evidence type="ECO:0000256" key="1">
    <source>
        <dbReference type="ARBA" id="ARBA00022723"/>
    </source>
</evidence>
<name>A0ABQ8BA60_BRANA</name>
<evidence type="ECO:0000259" key="4">
    <source>
        <dbReference type="PROSITE" id="PS50081"/>
    </source>
</evidence>